<keyword evidence="7" id="KW-0675">Receptor</keyword>
<evidence type="ECO:0000256" key="6">
    <source>
        <dbReference type="ARBA" id="ARBA00023163"/>
    </source>
</evidence>
<gene>
    <name evidence="12" type="ORF">LSH36_557g00010</name>
</gene>
<dbReference type="InterPro" id="IPR035500">
    <property type="entry name" value="NHR-like_dom_sf"/>
</dbReference>
<keyword evidence="4" id="KW-0805">Transcription regulation</keyword>
<dbReference type="InterPro" id="IPR000536">
    <property type="entry name" value="Nucl_hrmn_rcpt_lig-bd"/>
</dbReference>
<evidence type="ECO:0000313" key="13">
    <source>
        <dbReference type="Proteomes" id="UP001208570"/>
    </source>
</evidence>
<dbReference type="GO" id="GO:0043565">
    <property type="term" value="F:sequence-specific DNA binding"/>
    <property type="evidence" value="ECO:0007669"/>
    <property type="project" value="InterPro"/>
</dbReference>
<dbReference type="Gene3D" id="3.30.50.10">
    <property type="entry name" value="Erythroid Transcription Factor GATA-1, subunit A"/>
    <property type="match status" value="1"/>
</dbReference>
<name>A0AAD9J6G2_9ANNE</name>
<comment type="caution">
    <text evidence="12">The sequence shown here is derived from an EMBL/GenBank/DDBJ whole genome shotgun (WGS) entry which is preliminary data.</text>
</comment>
<dbReference type="PROSITE" id="PS51030">
    <property type="entry name" value="NUCLEAR_REC_DBD_2"/>
    <property type="match status" value="1"/>
</dbReference>
<accession>A0AAD9J6G2</accession>
<feature type="compositionally biased region" description="Basic and acidic residues" evidence="9">
    <location>
        <begin position="150"/>
        <end position="161"/>
    </location>
</feature>
<dbReference type="Gene3D" id="1.10.565.10">
    <property type="entry name" value="Retinoid X Receptor"/>
    <property type="match status" value="1"/>
</dbReference>
<feature type="compositionally biased region" description="Basic and acidic residues" evidence="9">
    <location>
        <begin position="16"/>
        <end position="30"/>
    </location>
</feature>
<reference evidence="12" key="1">
    <citation type="journal article" date="2023" name="Mol. Biol. Evol.">
        <title>Third-Generation Sequencing Reveals the Adaptive Role of the Epigenome in Three Deep-Sea Polychaetes.</title>
        <authorList>
            <person name="Perez M."/>
            <person name="Aroh O."/>
            <person name="Sun Y."/>
            <person name="Lan Y."/>
            <person name="Juniper S.K."/>
            <person name="Young C.R."/>
            <person name="Angers B."/>
            <person name="Qian P.Y."/>
        </authorList>
    </citation>
    <scope>NUCLEOTIDE SEQUENCE</scope>
    <source>
        <strain evidence="12">P08H-3</strain>
    </source>
</reference>
<dbReference type="PRINTS" id="PR00047">
    <property type="entry name" value="STROIDFINGER"/>
</dbReference>
<feature type="region of interest" description="Disordered" evidence="9">
    <location>
        <begin position="1"/>
        <end position="58"/>
    </location>
</feature>
<protein>
    <submittedName>
        <fullName evidence="12">Uncharacterized protein</fullName>
    </submittedName>
</protein>
<evidence type="ECO:0000259" key="10">
    <source>
        <dbReference type="PROSITE" id="PS51030"/>
    </source>
</evidence>
<evidence type="ECO:0000256" key="5">
    <source>
        <dbReference type="ARBA" id="ARBA00023125"/>
    </source>
</evidence>
<evidence type="ECO:0000256" key="1">
    <source>
        <dbReference type="ARBA" id="ARBA00022723"/>
    </source>
</evidence>
<evidence type="ECO:0000256" key="8">
    <source>
        <dbReference type="ARBA" id="ARBA00023242"/>
    </source>
</evidence>
<dbReference type="GO" id="GO:0008270">
    <property type="term" value="F:zinc ion binding"/>
    <property type="evidence" value="ECO:0007669"/>
    <property type="project" value="UniProtKB-KW"/>
</dbReference>
<dbReference type="InterPro" id="IPR001723">
    <property type="entry name" value="Nuclear_hrmn_rcpt"/>
</dbReference>
<dbReference type="EMBL" id="JAODUP010000557">
    <property type="protein sequence ID" value="KAK2147349.1"/>
    <property type="molecule type" value="Genomic_DNA"/>
</dbReference>
<feature type="region of interest" description="Disordered" evidence="9">
    <location>
        <begin position="356"/>
        <end position="383"/>
    </location>
</feature>
<organism evidence="12 13">
    <name type="scientific">Paralvinella palmiformis</name>
    <dbReference type="NCBI Taxonomy" id="53620"/>
    <lineage>
        <taxon>Eukaryota</taxon>
        <taxon>Metazoa</taxon>
        <taxon>Spiralia</taxon>
        <taxon>Lophotrochozoa</taxon>
        <taxon>Annelida</taxon>
        <taxon>Polychaeta</taxon>
        <taxon>Sedentaria</taxon>
        <taxon>Canalipalpata</taxon>
        <taxon>Terebellida</taxon>
        <taxon>Terebelliformia</taxon>
        <taxon>Alvinellidae</taxon>
        <taxon>Paralvinella</taxon>
    </lineage>
</organism>
<keyword evidence="8" id="KW-0539">Nucleus</keyword>
<dbReference type="InterPro" id="IPR050234">
    <property type="entry name" value="Nuclear_hormone_rcpt_NR1"/>
</dbReference>
<dbReference type="PANTHER" id="PTHR24082">
    <property type="entry name" value="NUCLEAR HORMONE RECEPTOR"/>
    <property type="match status" value="1"/>
</dbReference>
<evidence type="ECO:0000256" key="3">
    <source>
        <dbReference type="ARBA" id="ARBA00022833"/>
    </source>
</evidence>
<feature type="region of interest" description="Disordered" evidence="9">
    <location>
        <begin position="136"/>
        <end position="179"/>
    </location>
</feature>
<keyword evidence="2" id="KW-0863">Zinc-finger</keyword>
<keyword evidence="3" id="KW-0862">Zinc</keyword>
<dbReference type="SUPFAM" id="SSF57716">
    <property type="entry name" value="Glucocorticoid receptor-like (DNA-binding domain)"/>
    <property type="match status" value="1"/>
</dbReference>
<dbReference type="SMART" id="SM00399">
    <property type="entry name" value="ZnF_C4"/>
    <property type="match status" value="1"/>
</dbReference>
<feature type="domain" description="Nuclear receptor" evidence="10">
    <location>
        <begin position="259"/>
        <end position="335"/>
    </location>
</feature>
<dbReference type="PROSITE" id="PS51843">
    <property type="entry name" value="NR_LBD"/>
    <property type="match status" value="1"/>
</dbReference>
<dbReference type="InterPro" id="IPR013088">
    <property type="entry name" value="Znf_NHR/GATA"/>
</dbReference>
<keyword evidence="6" id="KW-0804">Transcription</keyword>
<keyword evidence="13" id="KW-1185">Reference proteome</keyword>
<dbReference type="SUPFAM" id="SSF48508">
    <property type="entry name" value="Nuclear receptor ligand-binding domain"/>
    <property type="match status" value="1"/>
</dbReference>
<keyword evidence="5" id="KW-0238">DNA-binding</keyword>
<evidence type="ECO:0000256" key="2">
    <source>
        <dbReference type="ARBA" id="ARBA00022771"/>
    </source>
</evidence>
<dbReference type="CDD" id="cd06916">
    <property type="entry name" value="NR_DBD_like"/>
    <property type="match status" value="1"/>
</dbReference>
<dbReference type="Pfam" id="PF00105">
    <property type="entry name" value="zf-C4"/>
    <property type="match status" value="1"/>
</dbReference>
<sequence length="650" mass="72607">MGNDHTYRQSSAYDRVAMDDPHPIDRRLEDVLMTPCQNSSTDSRSESGYNSAASSGSLSDQVGHVVDVTVAALELINGSPSGGAPDESEAPMFYYSTHAYDGENAKPPVACFLTGSRGCDDAGTSPVRLTSLVSRLSSELASDPTQSGDGNRRRVGLERRPKVGQHVNDDNDQDNDTGLVDVADKGHHDEHSSAIKRSINTIETNGKRSSRVGIRTVNDKRNRAGRKEGEMAKYDTDSNMKRGQNVSKENITRPPPHVLPPCKVCGIQATGFHYGVNTCEACKGFFRRSIIRKDPYICANNPAKCLISPGKRKTCPLCRYKKCIEAGMSVDGIKIGRYTYAKRTQDILELKQVSSIAEEDHGSDQDELETGSETTADSEDEQNRPTVQFIETVLKANDLKDPESPHIMALIERIQKQVKDQHARGQLPTRVPMDQFFSVLSSTGVQLDNRIQVLQQWVILLNDGLKYLVNFAKMIPGFRDLKLSDQMALIKHSICEVWIIGRYMAFHKDLDYFITVNGMAIDVIKTLGEDFGSSIMRVTRRLRSLSLTKEEIIIVKALVIFFTDRCDLHDREKVTDIRYQLIDALLYLLNQRDANMALSIGRLSAVLTELRQTTEMYQEYTKKLLIVSNKTGVMNFPPLLLEVMSFPDIT</sequence>
<dbReference type="Pfam" id="PF00104">
    <property type="entry name" value="Hormone_recep"/>
    <property type="match status" value="1"/>
</dbReference>
<dbReference type="Proteomes" id="UP001208570">
    <property type="component" value="Unassembled WGS sequence"/>
</dbReference>
<dbReference type="GO" id="GO:0003700">
    <property type="term" value="F:DNA-binding transcription factor activity"/>
    <property type="evidence" value="ECO:0007669"/>
    <property type="project" value="InterPro"/>
</dbReference>
<dbReference type="PRINTS" id="PR00398">
    <property type="entry name" value="STRDHORMONER"/>
</dbReference>
<dbReference type="SMART" id="SM00430">
    <property type="entry name" value="HOLI"/>
    <property type="match status" value="1"/>
</dbReference>
<feature type="compositionally biased region" description="Acidic residues" evidence="9">
    <location>
        <begin position="365"/>
        <end position="380"/>
    </location>
</feature>
<feature type="compositionally biased region" description="Polar residues" evidence="9">
    <location>
        <begin position="35"/>
        <end position="58"/>
    </location>
</feature>
<proteinExistence type="predicted"/>
<keyword evidence="1" id="KW-0479">Metal-binding</keyword>
<feature type="domain" description="NR LBD" evidence="11">
    <location>
        <begin position="403"/>
        <end position="647"/>
    </location>
</feature>
<evidence type="ECO:0000313" key="12">
    <source>
        <dbReference type="EMBL" id="KAK2147349.1"/>
    </source>
</evidence>
<evidence type="ECO:0000259" key="11">
    <source>
        <dbReference type="PROSITE" id="PS51843"/>
    </source>
</evidence>
<evidence type="ECO:0000256" key="9">
    <source>
        <dbReference type="SAM" id="MobiDB-lite"/>
    </source>
</evidence>
<dbReference type="AlphaFoldDB" id="A0AAD9J6G2"/>
<dbReference type="InterPro" id="IPR001628">
    <property type="entry name" value="Znf_hrmn_rcpt"/>
</dbReference>
<evidence type="ECO:0000256" key="4">
    <source>
        <dbReference type="ARBA" id="ARBA00023015"/>
    </source>
</evidence>
<evidence type="ECO:0000256" key="7">
    <source>
        <dbReference type="ARBA" id="ARBA00023170"/>
    </source>
</evidence>